<keyword evidence="3" id="KW-1185">Reference proteome</keyword>
<dbReference type="EMBL" id="BMYV01000001">
    <property type="protein sequence ID" value="GGX59008.1"/>
    <property type="molecule type" value="Genomic_DNA"/>
</dbReference>
<dbReference type="InterPro" id="IPR048731">
    <property type="entry name" value="HolB_lid-gammaproteobact"/>
</dbReference>
<evidence type="ECO:0000313" key="3">
    <source>
        <dbReference type="Proteomes" id="UP000600865"/>
    </source>
</evidence>
<dbReference type="InterPro" id="IPR050238">
    <property type="entry name" value="DNA_Rep/Repair_Clamp_Loader"/>
</dbReference>
<organism evidence="2 3">
    <name type="scientific">Litorimonas cladophorae</name>
    <dbReference type="NCBI Taxonomy" id="1220491"/>
    <lineage>
        <taxon>Bacteria</taxon>
        <taxon>Pseudomonadati</taxon>
        <taxon>Pseudomonadota</taxon>
        <taxon>Alphaproteobacteria</taxon>
        <taxon>Maricaulales</taxon>
        <taxon>Robiginitomaculaceae</taxon>
    </lineage>
</organism>
<name>A0A918NCY1_9PROT</name>
<reference evidence="2 3" key="1">
    <citation type="journal article" date="2014" name="Int. J. Syst. Evol. Microbiol.">
        <title>Complete genome sequence of Corynebacterium casei LMG S-19264T (=DSM 44701T), isolated from a smear-ripened cheese.</title>
        <authorList>
            <consortium name="US DOE Joint Genome Institute (JGI-PGF)"/>
            <person name="Walter F."/>
            <person name="Albersmeier A."/>
            <person name="Kalinowski J."/>
            <person name="Ruckert C."/>
        </authorList>
    </citation>
    <scope>NUCLEOTIDE SEQUENCE [LARGE SCALE GENOMIC DNA]</scope>
    <source>
        <strain evidence="2 3">KCTC 23968</strain>
    </source>
</reference>
<sequence>MHHAWLLSGPKGIGKATLAYRMARKLLGGESLLSSSLDIPESDAIAQRVEALTHGNLFVLRRPYDTKLKRFRQDIPVDRVREVSGFFQETAAETGTWRVCIIDSADELNRNSENAILKLLEEPPSNTLFILISSAPGRLLPTIRSRCMALELRAVPDNQILSWLSDQGSGSSDLLKAAVKLSRGAPGKALALVQNADVVLRSISDYLNSLGAPALGVDMTIAKRMAEKRHQISRGLFWDSLDDTIHAHALFAATGQYEGPFAPAKVNRSAKAWQENHARLRDVRRAEEAINLDKTATMFELLSSIRAA</sequence>
<dbReference type="Proteomes" id="UP000600865">
    <property type="component" value="Unassembled WGS sequence"/>
</dbReference>
<dbReference type="InterPro" id="IPR027417">
    <property type="entry name" value="P-loop_NTPase"/>
</dbReference>
<protein>
    <submittedName>
        <fullName evidence="2">DNA polymerase III subunit delta</fullName>
    </submittedName>
</protein>
<dbReference type="Pfam" id="PF13177">
    <property type="entry name" value="DNA_pol3_delta2"/>
    <property type="match status" value="1"/>
</dbReference>
<dbReference type="Gene3D" id="3.40.50.300">
    <property type="entry name" value="P-loop containing nucleotide triphosphate hydrolases"/>
    <property type="match status" value="1"/>
</dbReference>
<proteinExistence type="predicted"/>
<evidence type="ECO:0000259" key="1">
    <source>
        <dbReference type="Pfam" id="PF21500"/>
    </source>
</evidence>
<gene>
    <name evidence="2" type="ORF">GCM10011309_05620</name>
</gene>
<dbReference type="GO" id="GO:0006261">
    <property type="term" value="P:DNA-templated DNA replication"/>
    <property type="evidence" value="ECO:0007669"/>
    <property type="project" value="TreeGrafter"/>
</dbReference>
<dbReference type="AlphaFoldDB" id="A0A918NCY1"/>
<dbReference type="Pfam" id="PF21500">
    <property type="entry name" value="HolB_lid"/>
    <property type="match status" value="1"/>
</dbReference>
<dbReference type="PANTHER" id="PTHR11669">
    <property type="entry name" value="REPLICATION FACTOR C / DNA POLYMERASE III GAMMA-TAU SUBUNIT"/>
    <property type="match status" value="1"/>
</dbReference>
<dbReference type="GO" id="GO:0009360">
    <property type="term" value="C:DNA polymerase III complex"/>
    <property type="evidence" value="ECO:0007669"/>
    <property type="project" value="TreeGrafter"/>
</dbReference>
<dbReference type="NCBIfam" id="NF005677">
    <property type="entry name" value="PRK07471.1"/>
    <property type="match status" value="1"/>
</dbReference>
<evidence type="ECO:0000313" key="2">
    <source>
        <dbReference type="EMBL" id="GGX59008.1"/>
    </source>
</evidence>
<dbReference type="PANTHER" id="PTHR11669:SF8">
    <property type="entry name" value="DNA POLYMERASE III SUBUNIT DELTA"/>
    <property type="match status" value="1"/>
</dbReference>
<feature type="domain" description="DNA polymerase III subunit delta' AAA+ ATPase lid" evidence="1">
    <location>
        <begin position="158"/>
        <end position="194"/>
    </location>
</feature>
<comment type="caution">
    <text evidence="2">The sequence shown here is derived from an EMBL/GenBank/DDBJ whole genome shotgun (WGS) entry which is preliminary data.</text>
</comment>
<accession>A0A918NCY1</accession>
<dbReference type="SUPFAM" id="SSF52540">
    <property type="entry name" value="P-loop containing nucleoside triphosphate hydrolases"/>
    <property type="match status" value="1"/>
</dbReference>